<proteinExistence type="predicted"/>
<accession>A0A9P4P6A0</accession>
<evidence type="ECO:0000313" key="2">
    <source>
        <dbReference type="Proteomes" id="UP000799764"/>
    </source>
</evidence>
<gene>
    <name evidence="1" type="ORF">P171DRAFT_437302</name>
</gene>
<keyword evidence="2" id="KW-1185">Reference proteome</keyword>
<protein>
    <submittedName>
        <fullName evidence="1">Uncharacterized protein</fullName>
    </submittedName>
</protein>
<dbReference type="AlphaFoldDB" id="A0A9P4P6A0"/>
<sequence>MSRKDGSAVAWSAPLITGRSHGSVLHDTPNMPDSHMQAHLTINLQPTIRNQASAQGCRARQRFVDNCLTRSSADPV</sequence>
<dbReference type="EMBL" id="MU001513">
    <property type="protein sequence ID" value="KAF2438241.1"/>
    <property type="molecule type" value="Genomic_DNA"/>
</dbReference>
<reference evidence="1" key="1">
    <citation type="journal article" date="2020" name="Stud. Mycol.">
        <title>101 Dothideomycetes genomes: a test case for predicting lifestyles and emergence of pathogens.</title>
        <authorList>
            <person name="Haridas S."/>
            <person name="Albert R."/>
            <person name="Binder M."/>
            <person name="Bloem J."/>
            <person name="Labutti K."/>
            <person name="Salamov A."/>
            <person name="Andreopoulos B."/>
            <person name="Baker S."/>
            <person name="Barry K."/>
            <person name="Bills G."/>
            <person name="Bluhm B."/>
            <person name="Cannon C."/>
            <person name="Castanera R."/>
            <person name="Culley D."/>
            <person name="Daum C."/>
            <person name="Ezra D."/>
            <person name="Gonzalez J."/>
            <person name="Henrissat B."/>
            <person name="Kuo A."/>
            <person name="Liang C."/>
            <person name="Lipzen A."/>
            <person name="Lutzoni F."/>
            <person name="Magnuson J."/>
            <person name="Mondo S."/>
            <person name="Nolan M."/>
            <person name="Ohm R."/>
            <person name="Pangilinan J."/>
            <person name="Park H.-J."/>
            <person name="Ramirez L."/>
            <person name="Alfaro M."/>
            <person name="Sun H."/>
            <person name="Tritt A."/>
            <person name="Yoshinaga Y."/>
            <person name="Zwiers L.-H."/>
            <person name="Turgeon B."/>
            <person name="Goodwin S."/>
            <person name="Spatafora J."/>
            <person name="Crous P."/>
            <person name="Grigoriev I."/>
        </authorList>
    </citation>
    <scope>NUCLEOTIDE SEQUENCE</scope>
    <source>
        <strain evidence="1">CBS 690.94</strain>
    </source>
</reference>
<name>A0A9P4P6A0_9PLEO</name>
<evidence type="ECO:0000313" key="1">
    <source>
        <dbReference type="EMBL" id="KAF2438241.1"/>
    </source>
</evidence>
<organism evidence="1 2">
    <name type="scientific">Karstenula rhodostoma CBS 690.94</name>
    <dbReference type="NCBI Taxonomy" id="1392251"/>
    <lineage>
        <taxon>Eukaryota</taxon>
        <taxon>Fungi</taxon>
        <taxon>Dikarya</taxon>
        <taxon>Ascomycota</taxon>
        <taxon>Pezizomycotina</taxon>
        <taxon>Dothideomycetes</taxon>
        <taxon>Pleosporomycetidae</taxon>
        <taxon>Pleosporales</taxon>
        <taxon>Massarineae</taxon>
        <taxon>Didymosphaeriaceae</taxon>
        <taxon>Karstenula</taxon>
    </lineage>
</organism>
<comment type="caution">
    <text evidence="1">The sequence shown here is derived from an EMBL/GenBank/DDBJ whole genome shotgun (WGS) entry which is preliminary data.</text>
</comment>
<dbReference type="Proteomes" id="UP000799764">
    <property type="component" value="Unassembled WGS sequence"/>
</dbReference>